<evidence type="ECO:0000313" key="2">
    <source>
        <dbReference type="Proteomes" id="UP001069802"/>
    </source>
</evidence>
<accession>A0ABT4LFD8</accession>
<protein>
    <recommendedName>
        <fullName evidence="3">CopG family transcriptional regulator</fullName>
    </recommendedName>
</protein>
<name>A0ABT4LFD8_9PROT</name>
<evidence type="ECO:0000313" key="1">
    <source>
        <dbReference type="EMBL" id="MCZ4279815.1"/>
    </source>
</evidence>
<sequence length="77" mass="9032">MAYSAKNLHEDLQNELKSGYNPRQISRAAVKIYRAHDRELSPYLDNKLLQLNTMQESPDLEFSEGEFRHLLQELNRG</sequence>
<gene>
    <name evidence="1" type="ORF">O4H49_03435</name>
</gene>
<evidence type="ECO:0008006" key="3">
    <source>
        <dbReference type="Google" id="ProtNLM"/>
    </source>
</evidence>
<dbReference type="RefSeq" id="WP_269422012.1">
    <property type="nucleotide sequence ID" value="NZ_JAPWGY010000001.1"/>
</dbReference>
<dbReference type="EMBL" id="JAPWGY010000001">
    <property type="protein sequence ID" value="MCZ4279815.1"/>
    <property type="molecule type" value="Genomic_DNA"/>
</dbReference>
<comment type="caution">
    <text evidence="1">The sequence shown here is derived from an EMBL/GenBank/DDBJ whole genome shotgun (WGS) entry which is preliminary data.</text>
</comment>
<organism evidence="1 2">
    <name type="scientific">Kiloniella laminariae</name>
    <dbReference type="NCBI Taxonomy" id="454162"/>
    <lineage>
        <taxon>Bacteria</taxon>
        <taxon>Pseudomonadati</taxon>
        <taxon>Pseudomonadota</taxon>
        <taxon>Alphaproteobacteria</taxon>
        <taxon>Rhodospirillales</taxon>
        <taxon>Kiloniellaceae</taxon>
        <taxon>Kiloniella</taxon>
    </lineage>
</organism>
<keyword evidence="2" id="KW-1185">Reference proteome</keyword>
<reference evidence="1" key="1">
    <citation type="submission" date="2022-12" db="EMBL/GenBank/DDBJ databases">
        <title>Bacterial isolates from different developmental stages of Nematostella vectensis.</title>
        <authorList>
            <person name="Fraune S."/>
        </authorList>
    </citation>
    <scope>NUCLEOTIDE SEQUENCE</scope>
    <source>
        <strain evidence="1">G21630-S1</strain>
    </source>
</reference>
<proteinExistence type="predicted"/>
<dbReference type="Proteomes" id="UP001069802">
    <property type="component" value="Unassembled WGS sequence"/>
</dbReference>